<dbReference type="Gene3D" id="3.40.50.1820">
    <property type="entry name" value="alpha/beta hydrolase"/>
    <property type="match status" value="1"/>
</dbReference>
<dbReference type="PANTHER" id="PTHR43433:SF5">
    <property type="entry name" value="AB HYDROLASE-1 DOMAIN-CONTAINING PROTEIN"/>
    <property type="match status" value="1"/>
</dbReference>
<evidence type="ECO:0000259" key="1">
    <source>
        <dbReference type="Pfam" id="PF00561"/>
    </source>
</evidence>
<gene>
    <name evidence="2" type="ORF">GCM10023226_00620</name>
</gene>
<protein>
    <submittedName>
        <fullName evidence="2">Alpha/beta hydrolase</fullName>
    </submittedName>
</protein>
<keyword evidence="3" id="KW-1185">Reference proteome</keyword>
<reference evidence="3" key="1">
    <citation type="journal article" date="2019" name="Int. J. Syst. Evol. Microbiol.">
        <title>The Global Catalogue of Microorganisms (GCM) 10K type strain sequencing project: providing services to taxonomists for standard genome sequencing and annotation.</title>
        <authorList>
            <consortium name="The Broad Institute Genomics Platform"/>
            <consortium name="The Broad Institute Genome Sequencing Center for Infectious Disease"/>
            <person name="Wu L."/>
            <person name="Ma J."/>
        </authorList>
    </citation>
    <scope>NUCLEOTIDE SEQUENCE [LARGE SCALE GENOMIC DNA]</scope>
    <source>
        <strain evidence="3">JCM 18127</strain>
    </source>
</reference>
<dbReference type="RefSeq" id="WP_345262041.1">
    <property type="nucleotide sequence ID" value="NZ_BAABIM010000001.1"/>
</dbReference>
<comment type="caution">
    <text evidence="2">The sequence shown here is derived from an EMBL/GenBank/DDBJ whole genome shotgun (WGS) entry which is preliminary data.</text>
</comment>
<dbReference type="Proteomes" id="UP001500621">
    <property type="component" value="Unassembled WGS sequence"/>
</dbReference>
<dbReference type="PANTHER" id="PTHR43433">
    <property type="entry name" value="HYDROLASE, ALPHA/BETA FOLD FAMILY PROTEIN"/>
    <property type="match status" value="1"/>
</dbReference>
<keyword evidence="2" id="KW-0378">Hydrolase</keyword>
<dbReference type="GO" id="GO:0016787">
    <property type="term" value="F:hydrolase activity"/>
    <property type="evidence" value="ECO:0007669"/>
    <property type="project" value="UniProtKB-KW"/>
</dbReference>
<dbReference type="SUPFAM" id="SSF53474">
    <property type="entry name" value="alpha/beta-Hydrolases"/>
    <property type="match status" value="1"/>
</dbReference>
<name>A0ABP8VNF5_9ACTN</name>
<dbReference type="InterPro" id="IPR029058">
    <property type="entry name" value="AB_hydrolase_fold"/>
</dbReference>
<accession>A0ABP8VNF5</accession>
<dbReference type="EMBL" id="BAABIM010000001">
    <property type="protein sequence ID" value="GAA4668533.1"/>
    <property type="molecule type" value="Genomic_DNA"/>
</dbReference>
<dbReference type="InterPro" id="IPR000073">
    <property type="entry name" value="AB_hydrolase_1"/>
</dbReference>
<dbReference type="Pfam" id="PF00561">
    <property type="entry name" value="Abhydrolase_1"/>
    <property type="match status" value="1"/>
</dbReference>
<organism evidence="2 3">
    <name type="scientific">Nocardioides nanhaiensis</name>
    <dbReference type="NCBI Taxonomy" id="1476871"/>
    <lineage>
        <taxon>Bacteria</taxon>
        <taxon>Bacillati</taxon>
        <taxon>Actinomycetota</taxon>
        <taxon>Actinomycetes</taxon>
        <taxon>Propionibacteriales</taxon>
        <taxon>Nocardioidaceae</taxon>
        <taxon>Nocardioides</taxon>
    </lineage>
</organism>
<proteinExistence type="predicted"/>
<evidence type="ECO:0000313" key="3">
    <source>
        <dbReference type="Proteomes" id="UP001500621"/>
    </source>
</evidence>
<sequence length="304" mass="31569">MTSTHTHTLERDGALLAYDVHDPAGPLAPDPGRPPLLLVGSPMSAEGFTSLRAHFPDRVVVTYDPRGAGRSTLDPAVTATTPQDHAADVAAVLDALGLAQVQAFGSSGGAVNLLALVTARPELVSTLVAHEPPMAAFLPDRELWLEVNTELGATYRREGFGPATAAFITYVSIQGPITAEHLAAPAPDPAAFGLGTDDDGTRRDPLFGLNNASCVPYEPDLEALRAAPTRVLVACGVESRQGFTGRAAAGLAEAMGSELVVFPSHHAGFLGGEFGQQGEPEAFAARLREVLEGSAADQGQPEPV</sequence>
<evidence type="ECO:0000313" key="2">
    <source>
        <dbReference type="EMBL" id="GAA4668533.1"/>
    </source>
</evidence>
<dbReference type="InterPro" id="IPR050471">
    <property type="entry name" value="AB_hydrolase"/>
</dbReference>
<feature type="domain" description="AB hydrolase-1" evidence="1">
    <location>
        <begin position="40"/>
        <end position="160"/>
    </location>
</feature>